<dbReference type="AlphaFoldDB" id="A0A8V8TII8"/>
<proteinExistence type="predicted"/>
<accession>A0A8V8TII8</accession>
<protein>
    <submittedName>
        <fullName evidence="1">Uncharacterized protein</fullName>
    </submittedName>
</protein>
<organism evidence="1 2">
    <name type="scientific">Homo sapiens</name>
    <name type="common">Human</name>
    <dbReference type="NCBI Taxonomy" id="9606"/>
    <lineage>
        <taxon>Eukaryota</taxon>
        <taxon>Metazoa</taxon>
        <taxon>Chordata</taxon>
        <taxon>Craniata</taxon>
        <taxon>Vertebrata</taxon>
        <taxon>Euteleostomi</taxon>
        <taxon>Mammalia</taxon>
        <taxon>Eutheria</taxon>
        <taxon>Euarchontoglires</taxon>
        <taxon>Primates</taxon>
        <taxon>Haplorrhini</taxon>
        <taxon>Catarrhini</taxon>
        <taxon>Hominidae</taxon>
        <taxon>Homo</taxon>
    </lineage>
</organism>
<dbReference type="GeneCards" id="ENSG00000289653"/>
<reference evidence="1 2" key="3">
    <citation type="journal article" date="2006" name="Nature">
        <title>DNA sequence and analysis of human chromosome 8.</title>
        <authorList>
            <person name="Nusbaum C."/>
            <person name="Mikkelsen T.S."/>
            <person name="Zody M.C."/>
            <person name="Asakawa S."/>
            <person name="Taudien S."/>
            <person name="Garber M."/>
            <person name="Kodira C.D."/>
            <person name="Schueler M.G."/>
            <person name="Shimizu A."/>
            <person name="Whittaker C.A."/>
            <person name="Chang J.L."/>
            <person name="Cuomo C.A."/>
            <person name="Dewar K."/>
            <person name="FitzGerald M.G."/>
            <person name="Yang X."/>
            <person name="Allen N.R."/>
            <person name="Anderson S."/>
            <person name="Asakawa T."/>
            <person name="Blechschmidt K."/>
            <person name="Bloom T."/>
            <person name="Borowsky M.L."/>
            <person name="Butler J."/>
            <person name="Cook A."/>
            <person name="Corum B."/>
            <person name="DeArellano K."/>
            <person name="DeCaprio D."/>
            <person name="Dooley K.T."/>
            <person name="Dorris L.III."/>
            <person name="Engels R."/>
            <person name="Glockner G."/>
            <person name="Hafez N."/>
            <person name="Hagopian D.S."/>
            <person name="Hall J.L."/>
            <person name="Ishikawa S.K."/>
            <person name="Jaffe D.B."/>
            <person name="Kamat A."/>
            <person name="Kudoh J."/>
            <person name="Lehmann R."/>
            <person name="Lokitsang T."/>
            <person name="Macdonald P."/>
            <person name="Major J.E."/>
            <person name="Matthews C.D."/>
            <person name="Mauceli E."/>
            <person name="Menzel U."/>
            <person name="Mihalev A.H."/>
            <person name="Minoshima S."/>
            <person name="Murayama Y."/>
            <person name="Naylor J.W."/>
            <person name="Nicol R."/>
            <person name="Nguyen C."/>
            <person name="O'Leary S.B."/>
            <person name="O'Neill K."/>
            <person name="Parker S.C."/>
            <person name="Polley A."/>
            <person name="Raymond C.K."/>
            <person name="Reichwald K."/>
            <person name="Rodriguez J."/>
            <person name="Sasaki T."/>
            <person name="Schilhabel M."/>
            <person name="Siddiqui R."/>
            <person name="Smith C.L."/>
            <person name="Sneddon T.P."/>
            <person name="Talamas J.A."/>
            <person name="Tenzin P."/>
            <person name="Topham K."/>
            <person name="Venkataraman V."/>
            <person name="Wen G."/>
            <person name="Yamazaki S."/>
            <person name="Young S.K."/>
            <person name="Zeng Q."/>
            <person name="Zimmer A.R."/>
            <person name="Rosenthal A."/>
            <person name="Birren B.W."/>
            <person name="Platzer M."/>
            <person name="Shimizu N."/>
            <person name="Lander E.S."/>
        </authorList>
    </citation>
    <scope>NUCLEOTIDE SEQUENCE [LARGE SCALE GENOMIC DNA]</scope>
</reference>
<dbReference type="EMBL" id="AP003354">
    <property type="status" value="NOT_ANNOTATED_CDS"/>
    <property type="molecule type" value="Genomic_DNA"/>
</dbReference>
<evidence type="ECO:0000313" key="1">
    <source>
        <dbReference type="Ensembl" id="ENSP00000511718.1"/>
    </source>
</evidence>
<dbReference type="Ensembl" id="ENST00000695129.1">
    <property type="protein sequence ID" value="ENSP00000511718.1"/>
    <property type="gene ID" value="ENSG00000289653.1"/>
</dbReference>
<dbReference type="EMBL" id="AP003696">
    <property type="status" value="NOT_ANNOTATED_CDS"/>
    <property type="molecule type" value="Genomic_DNA"/>
</dbReference>
<reference evidence="1 2" key="1">
    <citation type="journal article" date="2001" name="Nature">
        <title>Initial sequencing and analysis of the human genome.</title>
        <authorList>
            <consortium name="International Human Genome Sequencing Consortium"/>
            <person name="Lander E.S."/>
            <person name="Linton L.M."/>
            <person name="Birren B."/>
            <person name="Nusbaum C."/>
            <person name="Zody M.C."/>
            <person name="Baldwin J."/>
            <person name="Devon K."/>
            <person name="Dewar K."/>
            <person name="Doyle M."/>
            <person name="FitzHugh W."/>
            <person name="Funke R."/>
            <person name="Gage D."/>
            <person name="Harris K."/>
            <person name="Heaford A."/>
            <person name="Howland J."/>
            <person name="Kann L."/>
            <person name="Lehoczky J."/>
            <person name="LeVine R."/>
            <person name="McEwan P."/>
            <person name="McKernan K."/>
            <person name="Meldrim J."/>
            <person name="Mesirov J.P."/>
            <person name="Miranda C."/>
            <person name="Morris W."/>
            <person name="Naylor J."/>
            <person name="Raymond C."/>
            <person name="Rosetti M."/>
            <person name="Santos R."/>
            <person name="Sheridan A."/>
            <person name="Sougnez C."/>
            <person name="Stange-Thomann N."/>
            <person name="Stojanovic N."/>
            <person name="Subramanian A."/>
            <person name="Wyman D."/>
            <person name="Rogers J."/>
            <person name="Sulston J."/>
            <person name="Ainscough R."/>
            <person name="Beck S."/>
            <person name="Bentley D."/>
            <person name="Burton J."/>
            <person name="Clee C."/>
            <person name="Carter N."/>
            <person name="Coulson A."/>
            <person name="Deadman R."/>
            <person name="Deloukas P."/>
            <person name="Dunham A."/>
            <person name="Dunham I."/>
            <person name="Durbin R."/>
            <person name="French L."/>
            <person name="Grafham D."/>
            <person name="Gregory S."/>
            <person name="Hubbard T."/>
            <person name="Humphray S."/>
            <person name="Hunt A."/>
            <person name="Jones M."/>
            <person name="Lloyd C."/>
            <person name="McMurray A."/>
            <person name="Matthews L."/>
            <person name="Mercer S."/>
            <person name="Milne S."/>
            <person name="Mullikin J.C."/>
            <person name="Mungall A."/>
            <person name="Plumb R."/>
            <person name="Ross M."/>
            <person name="Shownkeen R."/>
            <person name="Sims S."/>
            <person name="Waterston R.H."/>
            <person name="Wilson R.K."/>
            <person name="Hillier L.W."/>
            <person name="McPherson J.D."/>
            <person name="Marra M.A."/>
            <person name="Mardis E.R."/>
            <person name="Fulton L.A."/>
            <person name="Chinwalla A.T."/>
            <person name="Pepin K.H."/>
            <person name="Gish W.R."/>
            <person name="Chissoe S.L."/>
            <person name="Wendl M.C."/>
            <person name="Delehaunty K.D."/>
            <person name="Miner T.L."/>
            <person name="Delehaunty A."/>
            <person name="Kramer J.B."/>
            <person name="Cook L.L."/>
            <person name="Fulton R.S."/>
            <person name="Johnson D.L."/>
            <person name="Minx P.J."/>
            <person name="Clifton S.W."/>
            <person name="Hawkins T."/>
            <person name="Branscomb E."/>
            <person name="Predki P."/>
            <person name="Richardson P."/>
            <person name="Wenning S."/>
            <person name="Slezak T."/>
            <person name="Doggett N."/>
            <person name="Cheng J.F."/>
            <person name="Olsen A."/>
            <person name="Lucas S."/>
            <person name="Elkin C."/>
            <person name="Uberbacher E."/>
            <person name="Frazier M."/>
            <person name="Gibbs R.A."/>
            <person name="Muzny D.M."/>
            <person name="Scherer S.E."/>
            <person name="Bouck J.B."/>
            <person name="Sodergren E.J."/>
            <person name="Worley K.C."/>
            <person name="Rives C.M."/>
            <person name="Gorrell J.H."/>
            <person name="Metzker M.L."/>
            <person name="Naylor S.L."/>
            <person name="Kucherlapati R.S."/>
            <person name="Nelson D.L."/>
            <person name="Weinstock G.M."/>
            <person name="Sakaki Y."/>
            <person name="Fujiyama A."/>
            <person name="Hattori M."/>
            <person name="Yada T."/>
            <person name="Toyoda A."/>
            <person name="Itoh T."/>
            <person name="Kawagoe C."/>
            <person name="Watanabe H."/>
            <person name="Totoki Y."/>
            <person name="Taylor T."/>
            <person name="Weissenbach J."/>
            <person name="Heilig R."/>
            <person name="Saurin W."/>
            <person name="Artiguenave F."/>
            <person name="Brottier P."/>
            <person name="Bruls T."/>
            <person name="Pelletier E."/>
            <person name="Robert C."/>
            <person name="Wincker P."/>
            <person name="Smith D.R."/>
            <person name="Doucette-Stamm L."/>
            <person name="Rubenfield M."/>
            <person name="Weinstock K."/>
            <person name="Lee H.M."/>
            <person name="Dubois J."/>
            <person name="Rosenthal A."/>
            <person name="Platzer M."/>
            <person name="Nyakatura G."/>
            <person name="Taudien S."/>
            <person name="Rump A."/>
            <person name="Yang H."/>
            <person name="Yu J."/>
            <person name="Wang J."/>
            <person name="Huang G."/>
            <person name="Gu J."/>
            <person name="Hood L."/>
            <person name="Rowen L."/>
            <person name="Madan A."/>
            <person name="Qin S."/>
            <person name="Davis R.W."/>
            <person name="Federspiel N.A."/>
            <person name="Abola A.P."/>
            <person name="Proctor M.J."/>
            <person name="Myers R.M."/>
            <person name="Schmutz J."/>
            <person name="Dickson M."/>
            <person name="Grimwood J."/>
            <person name="Cox D.R."/>
            <person name="Olson M.V."/>
            <person name="Kaul R."/>
            <person name="Raymond C."/>
            <person name="Shimizu N."/>
            <person name="Kawasaki K."/>
            <person name="Minoshima S."/>
            <person name="Evans G.A."/>
            <person name="Athanasiou M."/>
            <person name="Schultz R."/>
            <person name="Roe B.A."/>
            <person name="Chen F."/>
            <person name="Pan H."/>
            <person name="Ramser J."/>
            <person name="Lehrach H."/>
            <person name="Reinhardt R."/>
            <person name="McCombie W.R."/>
            <person name="de la Bastide M."/>
            <person name="Dedhia N."/>
            <person name="Blocker H."/>
            <person name="Hornischer K."/>
            <person name="Nordsiek G."/>
            <person name="Agarwala R."/>
            <person name="Aravind L."/>
            <person name="Bailey J.A."/>
            <person name="Bateman A."/>
            <person name="Batzoglou S."/>
            <person name="Birney E."/>
            <person name="Bork P."/>
            <person name="Brown D.G."/>
            <person name="Burge C.B."/>
            <person name="Cerutti L."/>
            <person name="Chen H.C."/>
            <person name="Church D."/>
            <person name="Clamp M."/>
            <person name="Copley R.R."/>
            <person name="Doerks T."/>
            <person name="Eddy S.R."/>
            <person name="Eichler E.E."/>
            <person name="Furey T.S."/>
            <person name="Galagan J."/>
            <person name="Gilbert J.G."/>
            <person name="Harmon C."/>
            <person name="Hayashizaki Y."/>
            <person name="Haussler D."/>
            <person name="Hermjakob H."/>
            <person name="Hokamp K."/>
            <person name="Jang W."/>
            <person name="Johnson L.S."/>
            <person name="Jones T.A."/>
            <person name="Kasif S."/>
            <person name="Kaspryzk A."/>
            <person name="Kennedy S."/>
            <person name="Kent W.J."/>
            <person name="Kitts P."/>
            <person name="Koonin E.V."/>
            <person name="Korf I."/>
            <person name="Kulp D."/>
            <person name="Lancet D."/>
            <person name="Lowe T.M."/>
            <person name="McLysaght A."/>
            <person name="Mikkelsen T."/>
            <person name="Moran J.V."/>
            <person name="Mulder N."/>
            <person name="Pollara V.J."/>
            <person name="Ponting C.P."/>
            <person name="Schuler G."/>
            <person name="Schultz J."/>
            <person name="Slater G."/>
            <person name="Smit A.F."/>
            <person name="Stupka E."/>
            <person name="Szustakowski J."/>
            <person name="Thierry-Mieg D."/>
            <person name="Thierry-Mieg J."/>
            <person name="Wagner L."/>
            <person name="Wallis J."/>
            <person name="Wheeler R."/>
            <person name="Williams A."/>
            <person name="Wolf Y.I."/>
            <person name="Wolfe K.H."/>
            <person name="Yang S.P."/>
            <person name="Yeh R.F."/>
            <person name="Collins F."/>
            <person name="Guyer M.S."/>
            <person name="Peterson J."/>
            <person name="Felsenfeld A."/>
            <person name="Wetterstrand K.A."/>
            <person name="Patrinos A."/>
            <person name="Morgan M.J."/>
            <person name="de Jong P."/>
            <person name="Catanese J.J."/>
            <person name="Osoegawa K."/>
            <person name="Shizuya H."/>
            <person name="Choi S."/>
            <person name="Chen Y.J."/>
        </authorList>
    </citation>
    <scope>NUCLEOTIDE SEQUENCE [LARGE SCALE GENOMIC DNA]</scope>
</reference>
<dbReference type="PeptideAtlas" id="A0A8V8TII8"/>
<dbReference type="Proteomes" id="UP000005640">
    <property type="component" value="Chromosome 8"/>
</dbReference>
<reference evidence="1" key="4">
    <citation type="submission" date="2025-08" db="UniProtKB">
        <authorList>
            <consortium name="Ensembl"/>
        </authorList>
    </citation>
    <scope>IDENTIFICATION</scope>
</reference>
<reference evidence="1 2" key="2">
    <citation type="journal article" date="2004" name="Nature">
        <title>Finishing the euchromatic sequence of the human genome.</title>
        <authorList>
            <consortium name="International Human Genome Sequencing Consortium"/>
        </authorList>
    </citation>
    <scope>NUCLEOTIDE SEQUENCE [LARGE SCALE GENOMIC DNA]</scope>
</reference>
<name>A0A8V8TII8_HUMAN</name>
<reference evidence="1" key="5">
    <citation type="submission" date="2025-09" db="UniProtKB">
        <authorList>
            <consortium name="Ensembl"/>
        </authorList>
    </citation>
    <scope>IDENTIFICATION</scope>
</reference>
<dbReference type="SMR" id="A0A8V8TII8"/>
<sequence>MPPKKRRRFTRLFGPLSHGELSDQVYNYPEGLGEVLYREQFDFNAEPPWEPS</sequence>
<keyword evidence="2" id="KW-1185">Reference proteome</keyword>
<dbReference type="GeneTree" id="ENSGT01140000286692"/>
<evidence type="ECO:0000313" key="2">
    <source>
        <dbReference type="Proteomes" id="UP000005640"/>
    </source>
</evidence>